<evidence type="ECO:0000313" key="4">
    <source>
        <dbReference type="EMBL" id="BCJ35843.1"/>
    </source>
</evidence>
<dbReference type="Proteomes" id="UP000611640">
    <property type="component" value="Chromosome"/>
</dbReference>
<dbReference type="InterPro" id="IPR029058">
    <property type="entry name" value="AB_hydrolase_fold"/>
</dbReference>
<proteinExistence type="inferred from homology"/>
<evidence type="ECO:0000256" key="1">
    <source>
        <dbReference type="ARBA" id="ARBA00010515"/>
    </source>
</evidence>
<organism evidence="4 5">
    <name type="scientific">Actinocatenispora thailandica</name>
    <dbReference type="NCBI Taxonomy" id="227318"/>
    <lineage>
        <taxon>Bacteria</taxon>
        <taxon>Bacillati</taxon>
        <taxon>Actinomycetota</taxon>
        <taxon>Actinomycetes</taxon>
        <taxon>Micromonosporales</taxon>
        <taxon>Micromonosporaceae</taxon>
        <taxon>Actinocatenispora</taxon>
    </lineage>
</organism>
<accession>A0A7R7HY99</accession>
<evidence type="ECO:0000313" key="5">
    <source>
        <dbReference type="Proteomes" id="UP000611640"/>
    </source>
</evidence>
<dbReference type="PANTHER" id="PTHR48081:SF30">
    <property type="entry name" value="ACETYL-HYDROLASE LIPR-RELATED"/>
    <property type="match status" value="1"/>
</dbReference>
<dbReference type="SUPFAM" id="SSF53474">
    <property type="entry name" value="alpha/beta-Hydrolases"/>
    <property type="match status" value="1"/>
</dbReference>
<comment type="similarity">
    <text evidence="1">Belongs to the 'GDXG' lipolytic enzyme family.</text>
</comment>
<dbReference type="Gene3D" id="3.40.50.1820">
    <property type="entry name" value="alpha/beta hydrolase"/>
    <property type="match status" value="1"/>
</dbReference>
<evidence type="ECO:0000256" key="2">
    <source>
        <dbReference type="ARBA" id="ARBA00022801"/>
    </source>
</evidence>
<dbReference type="InterPro" id="IPR050300">
    <property type="entry name" value="GDXG_lipolytic_enzyme"/>
</dbReference>
<sequence length="147" mass="14989">MIVGLLAALRDDRAGRPAAAVLLSPHVDLTSSGASRDEQVADDPLFTPAMLRGIAADYLQGADPTDPLASPLFADLHGLPPLLILVGTAELLLGDAQRLAAAAGDAGVDVTLAVGDGLPHAYPLLLGTPEAAAATDRIARFLRARLG</sequence>
<gene>
    <name evidence="4" type="ORF">Athai_33460</name>
</gene>
<evidence type="ECO:0000259" key="3">
    <source>
        <dbReference type="Pfam" id="PF07859"/>
    </source>
</evidence>
<keyword evidence="5" id="KW-1185">Reference proteome</keyword>
<keyword evidence="2" id="KW-0378">Hydrolase</keyword>
<dbReference type="EMBL" id="AP023355">
    <property type="protein sequence ID" value="BCJ35843.1"/>
    <property type="molecule type" value="Genomic_DNA"/>
</dbReference>
<feature type="domain" description="Alpha/beta hydrolase fold-3" evidence="3">
    <location>
        <begin position="6"/>
        <end position="122"/>
    </location>
</feature>
<name>A0A7R7HY99_9ACTN</name>
<reference evidence="4 5" key="1">
    <citation type="submission" date="2020-08" db="EMBL/GenBank/DDBJ databases">
        <title>Whole genome shotgun sequence of Actinocatenispora thailandica NBRC 105041.</title>
        <authorList>
            <person name="Komaki H."/>
            <person name="Tamura T."/>
        </authorList>
    </citation>
    <scope>NUCLEOTIDE SEQUENCE [LARGE SCALE GENOMIC DNA]</scope>
    <source>
        <strain evidence="4 5">NBRC 105041</strain>
    </source>
</reference>
<dbReference type="Pfam" id="PF07859">
    <property type="entry name" value="Abhydrolase_3"/>
    <property type="match status" value="1"/>
</dbReference>
<dbReference type="AlphaFoldDB" id="A0A7R7HY99"/>
<dbReference type="GO" id="GO:0004806">
    <property type="term" value="F:triacylglycerol lipase activity"/>
    <property type="evidence" value="ECO:0007669"/>
    <property type="project" value="TreeGrafter"/>
</dbReference>
<dbReference type="InterPro" id="IPR013094">
    <property type="entry name" value="AB_hydrolase_3"/>
</dbReference>
<dbReference type="KEGG" id="atl:Athai_33460"/>
<protein>
    <recommendedName>
        <fullName evidence="3">Alpha/beta hydrolase fold-3 domain-containing protein</fullName>
    </recommendedName>
</protein>
<dbReference type="PANTHER" id="PTHR48081">
    <property type="entry name" value="AB HYDROLASE SUPERFAMILY PROTEIN C4A8.06C"/>
    <property type="match status" value="1"/>
</dbReference>